<comment type="caution">
    <text evidence="2">The sequence shown here is derived from an EMBL/GenBank/DDBJ whole genome shotgun (WGS) entry which is preliminary data.</text>
</comment>
<dbReference type="Proteomes" id="UP001152795">
    <property type="component" value="Unassembled WGS sequence"/>
</dbReference>
<protein>
    <submittedName>
        <fullName evidence="2">Uncharacterized protein</fullName>
    </submittedName>
</protein>
<evidence type="ECO:0000256" key="1">
    <source>
        <dbReference type="SAM" id="MobiDB-lite"/>
    </source>
</evidence>
<dbReference type="EMBL" id="CACRXK020038449">
    <property type="protein sequence ID" value="CAB4045263.1"/>
    <property type="molecule type" value="Genomic_DNA"/>
</dbReference>
<dbReference type="AlphaFoldDB" id="A0A7D9KHP1"/>
<name>A0A7D9KHP1_PARCT</name>
<organism evidence="2 3">
    <name type="scientific">Paramuricea clavata</name>
    <name type="common">Red gorgonian</name>
    <name type="synonym">Violescent sea-whip</name>
    <dbReference type="NCBI Taxonomy" id="317549"/>
    <lineage>
        <taxon>Eukaryota</taxon>
        <taxon>Metazoa</taxon>
        <taxon>Cnidaria</taxon>
        <taxon>Anthozoa</taxon>
        <taxon>Octocorallia</taxon>
        <taxon>Malacalcyonacea</taxon>
        <taxon>Plexauridae</taxon>
        <taxon>Paramuricea</taxon>
    </lineage>
</organism>
<evidence type="ECO:0000313" key="2">
    <source>
        <dbReference type="EMBL" id="CAB4045263.1"/>
    </source>
</evidence>
<feature type="compositionally biased region" description="Basic and acidic residues" evidence="1">
    <location>
        <begin position="75"/>
        <end position="86"/>
    </location>
</feature>
<reference evidence="2" key="1">
    <citation type="submission" date="2020-04" db="EMBL/GenBank/DDBJ databases">
        <authorList>
            <person name="Alioto T."/>
            <person name="Alioto T."/>
            <person name="Gomez Garrido J."/>
        </authorList>
    </citation>
    <scope>NUCLEOTIDE SEQUENCE</scope>
    <source>
        <strain evidence="2">A484AB</strain>
    </source>
</reference>
<sequence>YNKEKMNRRDRKTSPEIERRNKEEGMPLVEEKRCFLKKMELEGRTCGKRSPGYTGKSDRTYLLRLALTNARLQREREEATKEREEVVGECEEEEAYFDDDED</sequence>
<keyword evidence="3" id="KW-1185">Reference proteome</keyword>
<proteinExistence type="predicted"/>
<accession>A0A7D9KHP1</accession>
<feature type="region of interest" description="Disordered" evidence="1">
    <location>
        <begin position="1"/>
        <end position="24"/>
    </location>
</feature>
<evidence type="ECO:0000313" key="3">
    <source>
        <dbReference type="Proteomes" id="UP001152795"/>
    </source>
</evidence>
<feature type="compositionally biased region" description="Acidic residues" evidence="1">
    <location>
        <begin position="87"/>
        <end position="102"/>
    </location>
</feature>
<feature type="region of interest" description="Disordered" evidence="1">
    <location>
        <begin position="75"/>
        <end position="102"/>
    </location>
</feature>
<gene>
    <name evidence="2" type="ORF">PACLA_8A006099</name>
</gene>
<feature type="non-terminal residue" evidence="2">
    <location>
        <position position="1"/>
    </location>
</feature>